<dbReference type="PANTHER" id="PTHR12346">
    <property type="entry name" value="SIN3B-RELATED"/>
    <property type="match status" value="1"/>
</dbReference>
<dbReference type="AlphaFoldDB" id="W7TUA8"/>
<feature type="compositionally biased region" description="Basic and acidic residues" evidence="4">
    <location>
        <begin position="1072"/>
        <end position="1114"/>
    </location>
</feature>
<feature type="region of interest" description="Disordered" evidence="4">
    <location>
        <begin position="687"/>
        <end position="722"/>
    </location>
</feature>
<gene>
    <name evidence="5" type="ORF">Naga_100390g3</name>
</gene>
<dbReference type="SUPFAM" id="SSF47762">
    <property type="entry name" value="PAH2 domain"/>
    <property type="match status" value="6"/>
</dbReference>
<feature type="compositionally biased region" description="Basic and acidic residues" evidence="4">
    <location>
        <begin position="928"/>
        <end position="945"/>
    </location>
</feature>
<evidence type="ECO:0000256" key="1">
    <source>
        <dbReference type="ARBA" id="ARBA00004123"/>
    </source>
</evidence>
<comment type="caution">
    <text evidence="5">The sequence shown here is derived from an EMBL/GenBank/DDBJ whole genome shotgun (WGS) entry which is preliminary data.</text>
</comment>
<feature type="compositionally biased region" description="Basic and acidic residues" evidence="4">
    <location>
        <begin position="861"/>
        <end position="870"/>
    </location>
</feature>
<evidence type="ECO:0000313" key="6">
    <source>
        <dbReference type="Proteomes" id="UP000019335"/>
    </source>
</evidence>
<feature type="compositionally biased region" description="Polar residues" evidence="4">
    <location>
        <begin position="14"/>
        <end position="31"/>
    </location>
</feature>
<feature type="compositionally biased region" description="Basic and acidic residues" evidence="4">
    <location>
        <begin position="1030"/>
        <end position="1051"/>
    </location>
</feature>
<proteinExistence type="predicted"/>
<evidence type="ECO:0000256" key="4">
    <source>
        <dbReference type="SAM" id="MobiDB-lite"/>
    </source>
</evidence>
<dbReference type="Pfam" id="PF02671">
    <property type="entry name" value="PAH"/>
    <property type="match status" value="6"/>
</dbReference>
<feature type="compositionally biased region" description="Gly residues" evidence="4">
    <location>
        <begin position="947"/>
        <end position="959"/>
    </location>
</feature>
<feature type="compositionally biased region" description="Pro residues" evidence="4">
    <location>
        <begin position="255"/>
        <end position="264"/>
    </location>
</feature>
<feature type="region of interest" description="Disordered" evidence="4">
    <location>
        <begin position="880"/>
        <end position="1272"/>
    </location>
</feature>
<dbReference type="Proteomes" id="UP000019335">
    <property type="component" value="Chromosome 14"/>
</dbReference>
<dbReference type="OrthoDB" id="10265969at2759"/>
<feature type="compositionally biased region" description="Polar residues" evidence="4">
    <location>
        <begin position="1218"/>
        <end position="1233"/>
    </location>
</feature>
<dbReference type="GO" id="GO:0003714">
    <property type="term" value="F:transcription corepressor activity"/>
    <property type="evidence" value="ECO:0007669"/>
    <property type="project" value="InterPro"/>
</dbReference>
<organism evidence="5 6">
    <name type="scientific">Nannochloropsis gaditana</name>
    <dbReference type="NCBI Taxonomy" id="72520"/>
    <lineage>
        <taxon>Eukaryota</taxon>
        <taxon>Sar</taxon>
        <taxon>Stramenopiles</taxon>
        <taxon>Ochrophyta</taxon>
        <taxon>Eustigmatophyceae</taxon>
        <taxon>Eustigmatales</taxon>
        <taxon>Monodopsidaceae</taxon>
        <taxon>Nannochloropsis</taxon>
    </lineage>
</organism>
<dbReference type="GO" id="GO:0005634">
    <property type="term" value="C:nucleus"/>
    <property type="evidence" value="ECO:0007669"/>
    <property type="project" value="UniProtKB-SubCell"/>
</dbReference>
<feature type="compositionally biased region" description="Gly residues" evidence="4">
    <location>
        <begin position="1147"/>
        <end position="1156"/>
    </location>
</feature>
<feature type="compositionally biased region" description="Acidic residues" evidence="4">
    <location>
        <begin position="796"/>
        <end position="819"/>
    </location>
</feature>
<dbReference type="Gene3D" id="1.20.1160.11">
    <property type="entry name" value="Paired amphipathic helix"/>
    <property type="match status" value="6"/>
</dbReference>
<dbReference type="EMBL" id="AZIL01001312">
    <property type="protein sequence ID" value="EWM24186.1"/>
    <property type="molecule type" value="Genomic_DNA"/>
</dbReference>
<feature type="region of interest" description="Disordered" evidence="4">
    <location>
        <begin position="1"/>
        <end position="59"/>
    </location>
</feature>
<evidence type="ECO:0000256" key="2">
    <source>
        <dbReference type="ARBA" id="ARBA00023242"/>
    </source>
</evidence>
<feature type="region of interest" description="Disordered" evidence="4">
    <location>
        <begin position="105"/>
        <end position="125"/>
    </location>
</feature>
<feature type="compositionally biased region" description="Acidic residues" evidence="4">
    <location>
        <begin position="713"/>
        <end position="722"/>
    </location>
</feature>
<feature type="compositionally biased region" description="Basic and acidic residues" evidence="4">
    <location>
        <begin position="880"/>
        <end position="911"/>
    </location>
</feature>
<feature type="region of interest" description="Disordered" evidence="4">
    <location>
        <begin position="561"/>
        <end position="605"/>
    </location>
</feature>
<dbReference type="InterPro" id="IPR036600">
    <property type="entry name" value="PAH_sf"/>
</dbReference>
<name>W7TUA8_9STRA</name>
<evidence type="ECO:0000256" key="3">
    <source>
        <dbReference type="PROSITE-ProRule" id="PRU00810"/>
    </source>
</evidence>
<feature type="compositionally biased region" description="Pro residues" evidence="4">
    <location>
        <begin position="561"/>
        <end position="576"/>
    </location>
</feature>
<reference evidence="5 6" key="1">
    <citation type="journal article" date="2014" name="Mol. Plant">
        <title>Chromosome Scale Genome Assembly and Transcriptome Profiling of Nannochloropsis gaditana in Nitrogen Depletion.</title>
        <authorList>
            <person name="Corteggiani Carpinelli E."/>
            <person name="Telatin A."/>
            <person name="Vitulo N."/>
            <person name="Forcato C."/>
            <person name="D'Angelo M."/>
            <person name="Schiavon R."/>
            <person name="Vezzi A."/>
            <person name="Giacometti G.M."/>
            <person name="Morosinotto T."/>
            <person name="Valle G."/>
        </authorList>
    </citation>
    <scope>NUCLEOTIDE SEQUENCE [LARGE SCALE GENOMIC DNA]</scope>
    <source>
        <strain evidence="5 6">B-31</strain>
    </source>
</reference>
<dbReference type="PROSITE" id="PS51477">
    <property type="entry name" value="PAH"/>
    <property type="match status" value="6"/>
</dbReference>
<sequence>MDRQNKATGGSGLFSGNMSSGPGASGTNSPRPYQQQQQPPPPLHSRPRDMPVGAPPVYQRPSLTGAGLFTSAGGGMASLFANPNSSLPAASSNFQGLYSGSNAHLMNNNASKPGQDWHRGLPPPSYSLPYNAPSPAFPGRPSMPPSHAALMQNALAYLELVQRTFAHQPDIYASFLSVMREHKEGRRDTPNLCVQVSRLFQGQDSLLRGFQDFLSGIHAVDPPLPSPAPSVPGPASFPHSMGHPSGYRGWNARPSAPPSHPPFLPGGNGTRPPLQTGVTEGGGEAKEDVSMEDAVLYMDRVKSAYADKPETYARFLEIIKSFQDELPDTARVLEAVTQIFQGRDDLIQGFNCFLPAAHRLPPPKGLPGARGGGEGGSLQGGEEGGGEGEGEAGQAQMQGAIEFTDQVRATFQNQPGVYLEFLRVMRAFQGGEMGIGEVMKRVGRMFQDHPSLLDGFNRFLPPQYRMPAPQGKAPAPAGGWEGGEEDVGEADALDFMDRVRSTFTARPEVYVAFLEVMRGFQAGALRTEGVMQEVGRLFAGEEALLRGFNAFLPHGYRMPSVPPSAPPFQRPSPPGVPGRAGSGGGEGSGGGGGEGGGGGDGGEGERDVEFAANFIENVRNRFAADPARYQTFLEVLQRHEEEGKEGGLAETEQLAKTVSELFRGHEDLLKDFAHFLPGPVRAALGLMGPEEDGKLPEGEGGGGEGEGKKPAEEKEEGGEEEMGMADAFKFLQRVREKIGAENEEKYNEFLDVLRGYEEKEIVPAEATRRVEALLGGDTELWEEFKGFLPDVGRREEEDEDEDEEDDEGQEEEEEEEGREEVESLLVKVRVFFAKRPTEGTRLVEALEGAMNVEGGQGGSGSDRKKKWEETKERVMQVAREVLKEEGEESGMRKELEEWMAGKEGEKTKEVGSGDQAGGVVEGAVRGGGGERAEARGKEGGMDVEKGGQAGGEGGRGTGGGRRDGKEEEEVGRGEGGAGKGTEKENSPRGKKRKAGEGDEGEEEVEEEEEGEEEELVIMDEDMTDDEEGKEEGGEKNAGKGAEKEEEGKEGELGGGKGAEEDGGEGDPGIGPKESRKKEASGGEASGDKVDPKGKGKREEEGGREGGRDGGREGGAEETGEEETSGAVGTGEVPALGKEGGREEGGEEGGGPGGGHEGNSPGAVKPSPPTSTPRSSPPSVSPSSGPRKRSLAEVMGKEGAVEVMGKEEAGPVDGEGRSSNHTGLGQDKASSPVQGNLLKGGGSDEGGKEGGQEGGQEGGKECLSRADASPSGL</sequence>
<protein>
    <submittedName>
        <fullName evidence="5">Paired amphipathic helix protein sin3b</fullName>
    </submittedName>
</protein>
<accession>W7TUA8</accession>
<feature type="compositionally biased region" description="Basic and acidic residues" evidence="4">
    <location>
        <begin position="1194"/>
        <end position="1217"/>
    </location>
</feature>
<feature type="compositionally biased region" description="Gly residues" evidence="4">
    <location>
        <begin position="368"/>
        <end position="383"/>
    </location>
</feature>
<feature type="compositionally biased region" description="Gly residues" evidence="4">
    <location>
        <begin position="578"/>
        <end position="601"/>
    </location>
</feature>
<keyword evidence="2 3" id="KW-0539">Nucleus</keyword>
<dbReference type="InterPro" id="IPR039774">
    <property type="entry name" value="Sin3-like"/>
</dbReference>
<feature type="region of interest" description="Disordered" evidence="4">
    <location>
        <begin position="242"/>
        <end position="285"/>
    </location>
</feature>
<feature type="compositionally biased region" description="Acidic residues" evidence="4">
    <location>
        <begin position="997"/>
        <end position="1029"/>
    </location>
</feature>
<evidence type="ECO:0000313" key="5">
    <source>
        <dbReference type="EMBL" id="EWM24186.1"/>
    </source>
</evidence>
<feature type="region of interest" description="Disordered" evidence="4">
    <location>
        <begin position="363"/>
        <end position="395"/>
    </location>
</feature>
<dbReference type="InterPro" id="IPR003822">
    <property type="entry name" value="PAH"/>
</dbReference>
<comment type="subcellular location">
    <subcellularLocation>
        <location evidence="1 3">Nucleus</location>
    </subcellularLocation>
</comment>
<feature type="compositionally biased region" description="Gly residues" evidence="4">
    <location>
        <begin position="914"/>
        <end position="927"/>
    </location>
</feature>
<feature type="compositionally biased region" description="Pro residues" evidence="4">
    <location>
        <begin position="1165"/>
        <end position="1179"/>
    </location>
</feature>
<feature type="region of interest" description="Disordered" evidence="4">
    <location>
        <begin position="851"/>
        <end position="870"/>
    </location>
</feature>
<feature type="region of interest" description="Disordered" evidence="4">
    <location>
        <begin position="785"/>
        <end position="821"/>
    </location>
</feature>
<keyword evidence="6" id="KW-1185">Reference proteome</keyword>